<name>A0A0A9DWZ0_ARUDO</name>
<dbReference type="EMBL" id="GBRH01206687">
    <property type="protein sequence ID" value="JAD91208.1"/>
    <property type="molecule type" value="Transcribed_RNA"/>
</dbReference>
<reference evidence="1" key="1">
    <citation type="submission" date="2014-09" db="EMBL/GenBank/DDBJ databases">
        <authorList>
            <person name="Magalhaes I.L.F."/>
            <person name="Oliveira U."/>
            <person name="Santos F.R."/>
            <person name="Vidigal T.H.D.A."/>
            <person name="Brescovit A.D."/>
            <person name="Santos A.J."/>
        </authorList>
    </citation>
    <scope>NUCLEOTIDE SEQUENCE</scope>
    <source>
        <tissue evidence="1">Shoot tissue taken approximately 20 cm above the soil surface</tissue>
    </source>
</reference>
<reference evidence="1" key="2">
    <citation type="journal article" date="2015" name="Data Brief">
        <title>Shoot transcriptome of the giant reed, Arundo donax.</title>
        <authorList>
            <person name="Barrero R.A."/>
            <person name="Guerrero F.D."/>
            <person name="Moolhuijzen P."/>
            <person name="Goolsby J.A."/>
            <person name="Tidwell J."/>
            <person name="Bellgard S.E."/>
            <person name="Bellgard M.I."/>
        </authorList>
    </citation>
    <scope>NUCLEOTIDE SEQUENCE</scope>
    <source>
        <tissue evidence="1">Shoot tissue taken approximately 20 cm above the soil surface</tissue>
    </source>
</reference>
<sequence length="105" mass="12531">MLQKSIKNYVCSTQSEVNLQKINFKFIFDIQIQITEGILLAHYEQCWIGWLSILFLDIYHEFEIELWHVYLTLCVHMIFDEFFKQCSKMNSLMGMLEPLDTKSAL</sequence>
<evidence type="ECO:0000313" key="1">
    <source>
        <dbReference type="EMBL" id="JAD91208.1"/>
    </source>
</evidence>
<dbReference type="AlphaFoldDB" id="A0A0A9DWZ0"/>
<proteinExistence type="predicted"/>
<protein>
    <submittedName>
        <fullName evidence="1">Uncharacterized protein</fullName>
    </submittedName>
</protein>
<accession>A0A0A9DWZ0</accession>
<organism evidence="1">
    <name type="scientific">Arundo donax</name>
    <name type="common">Giant reed</name>
    <name type="synonym">Donax arundinaceus</name>
    <dbReference type="NCBI Taxonomy" id="35708"/>
    <lineage>
        <taxon>Eukaryota</taxon>
        <taxon>Viridiplantae</taxon>
        <taxon>Streptophyta</taxon>
        <taxon>Embryophyta</taxon>
        <taxon>Tracheophyta</taxon>
        <taxon>Spermatophyta</taxon>
        <taxon>Magnoliopsida</taxon>
        <taxon>Liliopsida</taxon>
        <taxon>Poales</taxon>
        <taxon>Poaceae</taxon>
        <taxon>PACMAD clade</taxon>
        <taxon>Arundinoideae</taxon>
        <taxon>Arundineae</taxon>
        <taxon>Arundo</taxon>
    </lineage>
</organism>